<dbReference type="AlphaFoldDB" id="A0A5C3N0H0"/>
<organism evidence="1 2">
    <name type="scientific">Heliocybe sulcata</name>
    <dbReference type="NCBI Taxonomy" id="5364"/>
    <lineage>
        <taxon>Eukaryota</taxon>
        <taxon>Fungi</taxon>
        <taxon>Dikarya</taxon>
        <taxon>Basidiomycota</taxon>
        <taxon>Agaricomycotina</taxon>
        <taxon>Agaricomycetes</taxon>
        <taxon>Gloeophyllales</taxon>
        <taxon>Gloeophyllaceae</taxon>
        <taxon>Heliocybe</taxon>
    </lineage>
</organism>
<keyword evidence="2" id="KW-1185">Reference proteome</keyword>
<dbReference type="Proteomes" id="UP000305948">
    <property type="component" value="Unassembled WGS sequence"/>
</dbReference>
<evidence type="ECO:0000313" key="2">
    <source>
        <dbReference type="Proteomes" id="UP000305948"/>
    </source>
</evidence>
<name>A0A5C3N0H0_9AGAM</name>
<dbReference type="EMBL" id="ML213513">
    <property type="protein sequence ID" value="TFK50525.1"/>
    <property type="molecule type" value="Genomic_DNA"/>
</dbReference>
<gene>
    <name evidence="1" type="ORF">OE88DRAFT_264911</name>
</gene>
<dbReference type="Gene3D" id="2.60.120.260">
    <property type="entry name" value="Galactose-binding domain-like"/>
    <property type="match status" value="1"/>
</dbReference>
<reference evidence="1 2" key="1">
    <citation type="journal article" date="2019" name="Nat. Ecol. Evol.">
        <title>Megaphylogeny resolves global patterns of mushroom evolution.</title>
        <authorList>
            <person name="Varga T."/>
            <person name="Krizsan K."/>
            <person name="Foldi C."/>
            <person name="Dima B."/>
            <person name="Sanchez-Garcia M."/>
            <person name="Sanchez-Ramirez S."/>
            <person name="Szollosi G.J."/>
            <person name="Szarkandi J.G."/>
            <person name="Papp V."/>
            <person name="Albert L."/>
            <person name="Andreopoulos W."/>
            <person name="Angelini C."/>
            <person name="Antonin V."/>
            <person name="Barry K.W."/>
            <person name="Bougher N.L."/>
            <person name="Buchanan P."/>
            <person name="Buyck B."/>
            <person name="Bense V."/>
            <person name="Catcheside P."/>
            <person name="Chovatia M."/>
            <person name="Cooper J."/>
            <person name="Damon W."/>
            <person name="Desjardin D."/>
            <person name="Finy P."/>
            <person name="Geml J."/>
            <person name="Haridas S."/>
            <person name="Hughes K."/>
            <person name="Justo A."/>
            <person name="Karasinski D."/>
            <person name="Kautmanova I."/>
            <person name="Kiss B."/>
            <person name="Kocsube S."/>
            <person name="Kotiranta H."/>
            <person name="LaButti K.M."/>
            <person name="Lechner B.E."/>
            <person name="Liimatainen K."/>
            <person name="Lipzen A."/>
            <person name="Lukacs Z."/>
            <person name="Mihaltcheva S."/>
            <person name="Morgado L.N."/>
            <person name="Niskanen T."/>
            <person name="Noordeloos M.E."/>
            <person name="Ohm R.A."/>
            <person name="Ortiz-Santana B."/>
            <person name="Ovrebo C."/>
            <person name="Racz N."/>
            <person name="Riley R."/>
            <person name="Savchenko A."/>
            <person name="Shiryaev A."/>
            <person name="Soop K."/>
            <person name="Spirin V."/>
            <person name="Szebenyi C."/>
            <person name="Tomsovsky M."/>
            <person name="Tulloss R.E."/>
            <person name="Uehling J."/>
            <person name="Grigoriev I.V."/>
            <person name="Vagvolgyi C."/>
            <person name="Papp T."/>
            <person name="Martin F.M."/>
            <person name="Miettinen O."/>
            <person name="Hibbett D.S."/>
            <person name="Nagy L.G."/>
        </authorList>
    </citation>
    <scope>NUCLEOTIDE SEQUENCE [LARGE SCALE GENOMIC DNA]</scope>
    <source>
        <strain evidence="1 2">OMC1185</strain>
    </source>
</reference>
<dbReference type="OrthoDB" id="2563669at2759"/>
<protein>
    <submittedName>
        <fullName evidence="1">Uncharacterized protein</fullName>
    </submittedName>
</protein>
<evidence type="ECO:0000313" key="1">
    <source>
        <dbReference type="EMBL" id="TFK50525.1"/>
    </source>
</evidence>
<sequence length="212" mass="22521">MTNVTTLIDNASPLITYLPPGAWQFRTPSDPADAGMDAQYARYSMGGTFTVTTTDAASASFTFNGTSVTLYGANRPNHGFYNITLDGASQGSFNGSTNNSIGVWGPLYSSGELEEGSHTVIVSNDPVDGNHNWLDLDYITFSTSATIQTSLVQDTDPSFAYQGSGWSDTVAYQNEYNGTSGHISCDNEASAVYTFQGKGTSRGYEGNVTPSS</sequence>
<dbReference type="STRING" id="5364.A0A5C3N0H0"/>
<proteinExistence type="predicted"/>
<accession>A0A5C3N0H0</accession>